<keyword evidence="4" id="KW-0819">tRNA processing</keyword>
<evidence type="ECO:0000256" key="1">
    <source>
        <dbReference type="ARBA" id="ARBA00004123"/>
    </source>
</evidence>
<comment type="caution">
    <text evidence="8">The sequence shown here is derived from an EMBL/GenBank/DDBJ whole genome shotgun (WGS) entry which is preliminary data.</text>
</comment>
<dbReference type="OrthoDB" id="10254665at2759"/>
<evidence type="ECO:0000256" key="7">
    <source>
        <dbReference type="SAM" id="MobiDB-lite"/>
    </source>
</evidence>
<evidence type="ECO:0000256" key="3">
    <source>
        <dbReference type="ARBA" id="ARBA00021704"/>
    </source>
</evidence>
<dbReference type="GO" id="GO:0031515">
    <property type="term" value="C:tRNA (m1A) methyltransferase complex"/>
    <property type="evidence" value="ECO:0007669"/>
    <property type="project" value="InterPro"/>
</dbReference>
<dbReference type="InParanoid" id="A0A1Z5KIN6"/>
<feature type="region of interest" description="Disordered" evidence="7">
    <location>
        <begin position="1"/>
        <end position="24"/>
    </location>
</feature>
<feature type="compositionally biased region" description="Polar residues" evidence="7">
    <location>
        <begin position="1"/>
        <end position="16"/>
    </location>
</feature>
<name>A0A1Z5KIN6_FISSO</name>
<dbReference type="GO" id="GO:0005634">
    <property type="term" value="C:nucleus"/>
    <property type="evidence" value="ECO:0007669"/>
    <property type="project" value="UniProtKB-SubCell"/>
</dbReference>
<feature type="region of interest" description="Disordered" evidence="7">
    <location>
        <begin position="488"/>
        <end position="512"/>
    </location>
</feature>
<evidence type="ECO:0000256" key="6">
    <source>
        <dbReference type="ARBA" id="ARBA00032319"/>
    </source>
</evidence>
<keyword evidence="9" id="KW-1185">Reference proteome</keyword>
<sequence>MSDSMNKVAEDNSNGRNESDDLPDPLLTLPFNTLQVGEHFLLHFSDGRQVFGQCLTKVKGMTPTVKINKRSYPTHNLIGLPYGTVLEVERNFLLPLPAGEDLIPSNPLAATKVDEEISNENDAGTAGARERDNRHIVDTNTSQALDQKELVELRNSGTEGAKIVEKIIENSSTFAQKTDYSRAKYVVRKQQKYQPRCRLIRCTGPTICEAMFLKDAKRIMNMRDDTLGQILSYANVSAGCQVLVWETCYGIITGTLAQRMGGYGQILSIYTGQQHSFNEILSKFNLSFPESSSISWVHSGDIYSNSDENDDEEEVDVEKKEREVIQWPCPLQNHTRKYIETFPTRAKQEQFLMKRAARFARKLTRRTPLEARSQVLSRQSDCVVVAVRYDATETLLALLPHLAPSCPFVVYCEFIEPLTLCFLELQRKNLAVNLRLSDTWAREYQILPGRTHPNMTMRQSGGFLLTGIKLDPVFGINELDEDLLKEIRQQMGGRRGKRPRTPNADESNKKTK</sequence>
<reference evidence="8 9" key="1">
    <citation type="journal article" date="2015" name="Plant Cell">
        <title>Oil accumulation by the oleaginous diatom Fistulifera solaris as revealed by the genome and transcriptome.</title>
        <authorList>
            <person name="Tanaka T."/>
            <person name="Maeda Y."/>
            <person name="Veluchamy A."/>
            <person name="Tanaka M."/>
            <person name="Abida H."/>
            <person name="Marechal E."/>
            <person name="Bowler C."/>
            <person name="Muto M."/>
            <person name="Sunaga Y."/>
            <person name="Tanaka M."/>
            <person name="Yoshino T."/>
            <person name="Taniguchi T."/>
            <person name="Fukuda Y."/>
            <person name="Nemoto M."/>
            <person name="Matsumoto M."/>
            <person name="Wong P.S."/>
            <person name="Aburatani S."/>
            <person name="Fujibuchi W."/>
        </authorList>
    </citation>
    <scope>NUCLEOTIDE SEQUENCE [LARGE SCALE GENOMIC DNA]</scope>
    <source>
        <strain evidence="8 9">JPCC DA0580</strain>
    </source>
</reference>
<dbReference type="Proteomes" id="UP000198406">
    <property type="component" value="Unassembled WGS sequence"/>
</dbReference>
<evidence type="ECO:0000256" key="2">
    <source>
        <dbReference type="ARBA" id="ARBA00008320"/>
    </source>
</evidence>
<comment type="similarity">
    <text evidence="2">Belongs to the TRM6/GCD10 family.</text>
</comment>
<dbReference type="AlphaFoldDB" id="A0A1Z5KIN6"/>
<dbReference type="PANTHER" id="PTHR12945:SF0">
    <property type="entry name" value="TRNA (ADENINE(58)-N(1))-METHYLTRANSFERASE NON-CATALYTIC SUBUNIT TRM6"/>
    <property type="match status" value="1"/>
</dbReference>
<proteinExistence type="inferred from homology"/>
<accession>A0A1Z5KIN6</accession>
<evidence type="ECO:0000256" key="5">
    <source>
        <dbReference type="ARBA" id="ARBA00023242"/>
    </source>
</evidence>
<organism evidence="8 9">
    <name type="scientific">Fistulifera solaris</name>
    <name type="common">Oleaginous diatom</name>
    <dbReference type="NCBI Taxonomy" id="1519565"/>
    <lineage>
        <taxon>Eukaryota</taxon>
        <taxon>Sar</taxon>
        <taxon>Stramenopiles</taxon>
        <taxon>Ochrophyta</taxon>
        <taxon>Bacillariophyta</taxon>
        <taxon>Bacillariophyceae</taxon>
        <taxon>Bacillariophycidae</taxon>
        <taxon>Naviculales</taxon>
        <taxon>Naviculaceae</taxon>
        <taxon>Fistulifera</taxon>
    </lineage>
</organism>
<dbReference type="InterPro" id="IPR017423">
    <property type="entry name" value="TRM6"/>
</dbReference>
<dbReference type="GO" id="GO:0008168">
    <property type="term" value="F:methyltransferase activity"/>
    <property type="evidence" value="ECO:0007669"/>
    <property type="project" value="UniProtKB-KW"/>
</dbReference>
<keyword evidence="5" id="KW-0539">Nucleus</keyword>
<keyword evidence="8" id="KW-0808">Transferase</keyword>
<evidence type="ECO:0000313" key="9">
    <source>
        <dbReference type="Proteomes" id="UP000198406"/>
    </source>
</evidence>
<dbReference type="EMBL" id="BDSP01000235">
    <property type="protein sequence ID" value="GAX26077.1"/>
    <property type="molecule type" value="Genomic_DNA"/>
</dbReference>
<dbReference type="GO" id="GO:0030488">
    <property type="term" value="P:tRNA methylation"/>
    <property type="evidence" value="ECO:0007669"/>
    <property type="project" value="InterPro"/>
</dbReference>
<gene>
    <name evidence="8" type="ORF">FisN_4Hh419</name>
</gene>
<keyword evidence="8" id="KW-0489">Methyltransferase</keyword>
<protein>
    <recommendedName>
        <fullName evidence="3">tRNA (adenine(58)-N(1))-methyltransferase non-catalytic subunit TRM6</fullName>
    </recommendedName>
    <alternativeName>
        <fullName evidence="6">tRNA(m1A58)-methyltransferase subunit TRM6</fullName>
    </alternativeName>
</protein>
<dbReference type="PANTHER" id="PTHR12945">
    <property type="entry name" value="TRANSLATION INITIATION FACTOR EIF3-RELATED"/>
    <property type="match status" value="1"/>
</dbReference>
<evidence type="ECO:0000313" key="8">
    <source>
        <dbReference type="EMBL" id="GAX26077.1"/>
    </source>
</evidence>
<comment type="subcellular location">
    <subcellularLocation>
        <location evidence="1">Nucleus</location>
    </subcellularLocation>
</comment>
<dbReference type="Pfam" id="PF04189">
    <property type="entry name" value="Gcd10p"/>
    <property type="match status" value="1"/>
</dbReference>
<evidence type="ECO:0000256" key="4">
    <source>
        <dbReference type="ARBA" id="ARBA00022694"/>
    </source>
</evidence>